<dbReference type="PANTHER" id="PTHR10656:SF30">
    <property type="entry name" value="PROTEIN MAB-21-LIKE 3"/>
    <property type="match status" value="1"/>
</dbReference>
<dbReference type="Proteomes" id="UP001046870">
    <property type="component" value="Chromosome 12"/>
</dbReference>
<evidence type="ECO:0000313" key="3">
    <source>
        <dbReference type="Proteomes" id="UP001046870"/>
    </source>
</evidence>
<dbReference type="Gene3D" id="1.10.1410.40">
    <property type="match status" value="1"/>
</dbReference>
<feature type="domain" description="Mab-21-like HhH/H2TH-like" evidence="1">
    <location>
        <begin position="15"/>
        <end position="84"/>
    </location>
</feature>
<organism evidence="2 3">
    <name type="scientific">Megalops atlanticus</name>
    <name type="common">Tarpon</name>
    <name type="synonym">Clupea gigantea</name>
    <dbReference type="NCBI Taxonomy" id="7932"/>
    <lineage>
        <taxon>Eukaryota</taxon>
        <taxon>Metazoa</taxon>
        <taxon>Chordata</taxon>
        <taxon>Craniata</taxon>
        <taxon>Vertebrata</taxon>
        <taxon>Euteleostomi</taxon>
        <taxon>Actinopterygii</taxon>
        <taxon>Neopterygii</taxon>
        <taxon>Teleostei</taxon>
        <taxon>Elopiformes</taxon>
        <taxon>Megalopidae</taxon>
        <taxon>Megalops</taxon>
    </lineage>
</organism>
<comment type="caution">
    <text evidence="2">The sequence shown here is derived from an EMBL/GenBank/DDBJ whole genome shotgun (WGS) entry which is preliminary data.</text>
</comment>
<gene>
    <name evidence="2" type="ORF">MATL_G00155010</name>
</gene>
<reference evidence="2" key="1">
    <citation type="submission" date="2021-01" db="EMBL/GenBank/DDBJ databases">
        <authorList>
            <person name="Zahm M."/>
            <person name="Roques C."/>
            <person name="Cabau C."/>
            <person name="Klopp C."/>
            <person name="Donnadieu C."/>
            <person name="Jouanno E."/>
            <person name="Lampietro C."/>
            <person name="Louis A."/>
            <person name="Herpin A."/>
            <person name="Echchiki A."/>
            <person name="Berthelot C."/>
            <person name="Parey E."/>
            <person name="Roest-Crollius H."/>
            <person name="Braasch I."/>
            <person name="Postlethwait J."/>
            <person name="Bobe J."/>
            <person name="Montfort J."/>
            <person name="Bouchez O."/>
            <person name="Begum T."/>
            <person name="Mejri S."/>
            <person name="Adams A."/>
            <person name="Chen W.-J."/>
            <person name="Guiguen Y."/>
        </authorList>
    </citation>
    <scope>NUCLEOTIDE SEQUENCE</scope>
    <source>
        <strain evidence="2">YG-15Mar2019-1</strain>
        <tissue evidence="2">Brain</tissue>
    </source>
</reference>
<dbReference type="OrthoDB" id="5947963at2759"/>
<accession>A0A9D3PTM3</accession>
<dbReference type="Pfam" id="PF20266">
    <property type="entry name" value="Mab-21_C"/>
    <property type="match status" value="1"/>
</dbReference>
<proteinExistence type="predicted"/>
<dbReference type="InterPro" id="IPR046906">
    <property type="entry name" value="Mab-21_HhH/H2TH-like"/>
</dbReference>
<sequence>MPYCNSPKIKMTSSSLLPQTLLFWTCEKYPSSKDWRNLRESVLRLAKKLHKCTSQRYLRHYFVHSYNLLKYTNANELDIMAKKICDFLDNPGIYIH</sequence>
<evidence type="ECO:0000313" key="2">
    <source>
        <dbReference type="EMBL" id="KAG7467557.1"/>
    </source>
</evidence>
<keyword evidence="3" id="KW-1185">Reference proteome</keyword>
<protein>
    <recommendedName>
        <fullName evidence="1">Mab-21-like HhH/H2TH-like domain-containing protein</fullName>
    </recommendedName>
</protein>
<dbReference type="PANTHER" id="PTHR10656">
    <property type="entry name" value="CELL FATE DETERMINING PROTEIN MAB21-RELATED"/>
    <property type="match status" value="1"/>
</dbReference>
<dbReference type="AlphaFoldDB" id="A0A9D3PTM3"/>
<evidence type="ECO:0000259" key="1">
    <source>
        <dbReference type="Pfam" id="PF20266"/>
    </source>
</evidence>
<dbReference type="EMBL" id="JAFDVH010000012">
    <property type="protein sequence ID" value="KAG7467557.1"/>
    <property type="molecule type" value="Genomic_DNA"/>
</dbReference>
<name>A0A9D3PTM3_MEGAT</name>